<name>A0AAD7HZX2_9AGAR</name>
<evidence type="ECO:0000313" key="2">
    <source>
        <dbReference type="EMBL" id="KAJ7732027.1"/>
    </source>
</evidence>
<feature type="region of interest" description="Disordered" evidence="1">
    <location>
        <begin position="1"/>
        <end position="21"/>
    </location>
</feature>
<comment type="caution">
    <text evidence="2">The sequence shown here is derived from an EMBL/GenBank/DDBJ whole genome shotgun (WGS) entry which is preliminary data.</text>
</comment>
<protein>
    <submittedName>
        <fullName evidence="2">Uncharacterized protein</fullName>
    </submittedName>
</protein>
<gene>
    <name evidence="2" type="ORF">B0H16DRAFT_1733021</name>
</gene>
<reference evidence="2" key="1">
    <citation type="submission" date="2023-03" db="EMBL/GenBank/DDBJ databases">
        <title>Massive genome expansion in bonnet fungi (Mycena s.s.) driven by repeated elements and novel gene families across ecological guilds.</title>
        <authorList>
            <consortium name="Lawrence Berkeley National Laboratory"/>
            <person name="Harder C.B."/>
            <person name="Miyauchi S."/>
            <person name="Viragh M."/>
            <person name="Kuo A."/>
            <person name="Thoen E."/>
            <person name="Andreopoulos B."/>
            <person name="Lu D."/>
            <person name="Skrede I."/>
            <person name="Drula E."/>
            <person name="Henrissat B."/>
            <person name="Morin E."/>
            <person name="Kohler A."/>
            <person name="Barry K."/>
            <person name="LaButti K."/>
            <person name="Morin E."/>
            <person name="Salamov A."/>
            <person name="Lipzen A."/>
            <person name="Mereny Z."/>
            <person name="Hegedus B."/>
            <person name="Baldrian P."/>
            <person name="Stursova M."/>
            <person name="Weitz H."/>
            <person name="Taylor A."/>
            <person name="Grigoriev I.V."/>
            <person name="Nagy L.G."/>
            <person name="Martin F."/>
            <person name="Kauserud H."/>
        </authorList>
    </citation>
    <scope>NUCLEOTIDE SEQUENCE</scope>
    <source>
        <strain evidence="2">CBHHK182m</strain>
    </source>
</reference>
<keyword evidence="3" id="KW-1185">Reference proteome</keyword>
<sequence>MRKASHHQPLTHPLRRTGPPGPSIATWPLLASFHHVGVRDVTIASLDCSVPVLSPPLQSLWPAVSLSQSPSSQAVSDTSPPTLSTAYLLGPPRPPASRYPICHIAATCVHRRASAQQPACRHILSTNLTQTRRFCSLFLVCPLCSSATLR</sequence>
<dbReference type="Proteomes" id="UP001215598">
    <property type="component" value="Unassembled WGS sequence"/>
</dbReference>
<organism evidence="2 3">
    <name type="scientific">Mycena metata</name>
    <dbReference type="NCBI Taxonomy" id="1033252"/>
    <lineage>
        <taxon>Eukaryota</taxon>
        <taxon>Fungi</taxon>
        <taxon>Dikarya</taxon>
        <taxon>Basidiomycota</taxon>
        <taxon>Agaricomycotina</taxon>
        <taxon>Agaricomycetes</taxon>
        <taxon>Agaricomycetidae</taxon>
        <taxon>Agaricales</taxon>
        <taxon>Marasmiineae</taxon>
        <taxon>Mycenaceae</taxon>
        <taxon>Mycena</taxon>
    </lineage>
</organism>
<dbReference type="AlphaFoldDB" id="A0AAD7HZX2"/>
<accession>A0AAD7HZX2</accession>
<evidence type="ECO:0000256" key="1">
    <source>
        <dbReference type="SAM" id="MobiDB-lite"/>
    </source>
</evidence>
<dbReference type="EMBL" id="JARKIB010000148">
    <property type="protein sequence ID" value="KAJ7732027.1"/>
    <property type="molecule type" value="Genomic_DNA"/>
</dbReference>
<proteinExistence type="predicted"/>
<evidence type="ECO:0000313" key="3">
    <source>
        <dbReference type="Proteomes" id="UP001215598"/>
    </source>
</evidence>